<evidence type="ECO:0000256" key="1">
    <source>
        <dbReference type="SAM" id="MobiDB-lite"/>
    </source>
</evidence>
<sequence>MLELIVLFALAALGSFFRDEEAARASAVAVPVSGSGARTGQGQPGGNRVHARTAFEGPQEFGRVASAPHGTQAAPGATEAFMSNLKQKLAASEIAESIPQLKSEATPASAAQPRPTSQADKANDTAQSKPAPTDSEPTDLPASDTLAGDVSDADTIVVVVPQDYDGPCDVTITDAPGRGGQPAAHILVDGQIVAELAGVRAADIPLDSVTVVEEELA</sequence>
<comment type="caution">
    <text evidence="2">The sequence shown here is derived from an EMBL/GenBank/DDBJ whole genome shotgun (WGS) entry which is preliminary data.</text>
</comment>
<reference evidence="2" key="1">
    <citation type="submission" date="2022-07" db="EMBL/GenBank/DDBJ databases">
        <authorList>
            <person name="Otstavnykh N."/>
            <person name="Isaeva M."/>
            <person name="Bystritskaya E."/>
        </authorList>
    </citation>
    <scope>NUCLEOTIDE SEQUENCE</scope>
    <source>
        <strain evidence="2">10Alg 79</strain>
    </source>
</reference>
<protein>
    <submittedName>
        <fullName evidence="2">Uncharacterized protein</fullName>
    </submittedName>
</protein>
<accession>A0AAJ1X3I2</accession>
<evidence type="ECO:0000313" key="3">
    <source>
        <dbReference type="Proteomes" id="UP001227162"/>
    </source>
</evidence>
<organism evidence="2 3">
    <name type="scientific">Rhodalgimonas zhirmunskyi</name>
    <dbReference type="NCBI Taxonomy" id="2964767"/>
    <lineage>
        <taxon>Bacteria</taxon>
        <taxon>Pseudomonadati</taxon>
        <taxon>Pseudomonadota</taxon>
        <taxon>Alphaproteobacteria</taxon>
        <taxon>Rhodobacterales</taxon>
        <taxon>Roseobacteraceae</taxon>
        <taxon>Rhodalgimonas</taxon>
    </lineage>
</organism>
<name>A0AAJ1X3I2_9RHOB</name>
<feature type="region of interest" description="Disordered" evidence="1">
    <location>
        <begin position="31"/>
        <end position="50"/>
    </location>
</feature>
<feature type="region of interest" description="Disordered" evidence="1">
    <location>
        <begin position="101"/>
        <end position="148"/>
    </location>
</feature>
<feature type="compositionally biased region" description="Polar residues" evidence="1">
    <location>
        <begin position="114"/>
        <end position="130"/>
    </location>
</feature>
<dbReference type="AlphaFoldDB" id="A0AAJ1X3I2"/>
<dbReference type="RefSeq" id="WP_317624917.1">
    <property type="nucleotide sequence ID" value="NZ_JANFFA010000001.1"/>
</dbReference>
<proteinExistence type="predicted"/>
<keyword evidence="3" id="KW-1185">Reference proteome</keyword>
<evidence type="ECO:0000313" key="2">
    <source>
        <dbReference type="EMBL" id="MDQ2093323.1"/>
    </source>
</evidence>
<dbReference type="EMBL" id="JANFFA010000001">
    <property type="protein sequence ID" value="MDQ2093323.1"/>
    <property type="molecule type" value="Genomic_DNA"/>
</dbReference>
<dbReference type="Proteomes" id="UP001227162">
    <property type="component" value="Unassembled WGS sequence"/>
</dbReference>
<gene>
    <name evidence="2" type="ORF">NOI20_04315</name>
</gene>
<reference evidence="2" key="2">
    <citation type="submission" date="2023-04" db="EMBL/GenBank/DDBJ databases">
        <title>'Rhodoalgimonas zhirmunskyi' gen. nov., isolated from a red alga.</title>
        <authorList>
            <person name="Nedashkovskaya O.I."/>
            <person name="Otstavnykh N.Y."/>
            <person name="Bystritskaya E.P."/>
            <person name="Balabanova L.A."/>
            <person name="Isaeva M.P."/>
        </authorList>
    </citation>
    <scope>NUCLEOTIDE SEQUENCE</scope>
    <source>
        <strain evidence="2">10Alg 79</strain>
    </source>
</reference>